<evidence type="ECO:0000256" key="1">
    <source>
        <dbReference type="SAM" id="Coils"/>
    </source>
</evidence>
<reference evidence="3 4" key="1">
    <citation type="submission" date="2015-07" db="EMBL/GenBank/DDBJ databases">
        <title>Emmonsia species relationships and genome sequence.</title>
        <authorList>
            <person name="Cuomo C.A."/>
            <person name="Schwartz I.S."/>
            <person name="Kenyon C."/>
            <person name="de Hoog G.S."/>
            <person name="Govender N.P."/>
            <person name="Botha A."/>
            <person name="Moreno L."/>
            <person name="de Vries M."/>
            <person name="Munoz J.F."/>
            <person name="Stielow J.B."/>
        </authorList>
    </citation>
    <scope>NUCLEOTIDE SEQUENCE [LARGE SCALE GENOMIC DNA]</scope>
    <source>
        <strain evidence="3 4">CBS 136260</strain>
    </source>
</reference>
<keyword evidence="1" id="KW-0175">Coiled coil</keyword>
<comment type="caution">
    <text evidence="3">The sequence shown here is derived from an EMBL/GenBank/DDBJ whole genome shotgun (WGS) entry which is preliminary data.</text>
</comment>
<feature type="compositionally biased region" description="Low complexity" evidence="2">
    <location>
        <begin position="521"/>
        <end position="535"/>
    </location>
</feature>
<feature type="compositionally biased region" description="Polar residues" evidence="2">
    <location>
        <begin position="625"/>
        <end position="640"/>
    </location>
</feature>
<sequence>MSFPSKSPKLKALDIIAFDDTELDQYLEKTGRVVSVEDPHNLPEAFIRRLRDRVTVTREGVKSRPVDLDQVAARLQEVTAEDEPSSEPVPPKPRLIEYEKEQIPEREYSSAPSIASTVAFDEEEASRQRQQKEIESYHALVEAGGRPSHPLNLSCDVFKDPGEYHQIVSFWKGSTQRTKALFMSQMQRWLEFRKFQRFMRERDIDDERVIYLYSGHSGSEFRDWYNFVGRQGPVEGEEGRFPMHSRAVKDRLTKHGFLRSFQLDEDPTRQDSLTTWIEYLGYEYWWYDRYALSERQQEWLDSKWQEVLDSQVLKRSETLESIHDRDFEAWMREDHKLKRSREAVETAKAAVISAQNFISDPQNLRHPVEDSGRKLLEAQSELIAAEKNRDFLEHRDKVIGDYIQATANAREFKGNAERHTILLTWILEQLPLIELEMKQSYAAANTLNEGSSKGKRSLRRADRPNPGEGPIGQTKGDKDDPMTLGSLAPTATTTQGSRGRKRSHDILDEEQPSKRPRRSTRNNNLSTSNIPESVTVTVATEVTAEMPPDPSSRAVRKTRQKQRAAIMTAGKGGVAKKADELPNKNASIGKRESKRRKFNNQNRTLSEYDVSGAGDTSAVTKAVNEESQAPQALKTSTSTVRGRKRKITSMARKAEKDVKSNKIFTQSPSLRRQKKGVPFSDPQPSSTVTQPLRRSPRLAQKRAAV</sequence>
<dbReference type="STRING" id="1658172.A0A1B7P0F5"/>
<feature type="compositionally biased region" description="Basic residues" evidence="2">
    <location>
        <begin position="694"/>
        <end position="705"/>
    </location>
</feature>
<evidence type="ECO:0000313" key="3">
    <source>
        <dbReference type="EMBL" id="OAX82484.1"/>
    </source>
</evidence>
<name>A0A1B7P0F5_9EURO</name>
<keyword evidence="4" id="KW-1185">Reference proteome</keyword>
<feature type="region of interest" description="Disordered" evidence="2">
    <location>
        <begin position="622"/>
        <end position="705"/>
    </location>
</feature>
<dbReference type="AlphaFoldDB" id="A0A1B7P0F5"/>
<accession>A0A1B7P0F5</accession>
<organism evidence="3 4">
    <name type="scientific">Emergomyces africanus</name>
    <dbReference type="NCBI Taxonomy" id="1955775"/>
    <lineage>
        <taxon>Eukaryota</taxon>
        <taxon>Fungi</taxon>
        <taxon>Dikarya</taxon>
        <taxon>Ascomycota</taxon>
        <taxon>Pezizomycotina</taxon>
        <taxon>Eurotiomycetes</taxon>
        <taxon>Eurotiomycetidae</taxon>
        <taxon>Onygenales</taxon>
        <taxon>Ajellomycetaceae</taxon>
        <taxon>Emergomyces</taxon>
    </lineage>
</organism>
<evidence type="ECO:0000256" key="2">
    <source>
        <dbReference type="SAM" id="MobiDB-lite"/>
    </source>
</evidence>
<dbReference type="Proteomes" id="UP000091918">
    <property type="component" value="Unassembled WGS sequence"/>
</dbReference>
<protein>
    <submittedName>
        <fullName evidence="3">Uncharacterized protein</fullName>
    </submittedName>
</protein>
<feature type="coiled-coil region" evidence="1">
    <location>
        <begin position="368"/>
        <end position="395"/>
    </location>
</feature>
<proteinExistence type="predicted"/>
<gene>
    <name evidence="3" type="ORF">ACJ72_03167</name>
</gene>
<dbReference type="OrthoDB" id="4188629at2759"/>
<feature type="compositionally biased region" description="Polar residues" evidence="2">
    <location>
        <begin position="682"/>
        <end position="692"/>
    </location>
</feature>
<dbReference type="EMBL" id="LGUA01000299">
    <property type="protein sequence ID" value="OAX82484.1"/>
    <property type="molecule type" value="Genomic_DNA"/>
</dbReference>
<evidence type="ECO:0000313" key="4">
    <source>
        <dbReference type="Proteomes" id="UP000091918"/>
    </source>
</evidence>
<feature type="region of interest" description="Disordered" evidence="2">
    <location>
        <begin position="446"/>
        <end position="535"/>
    </location>
</feature>